<dbReference type="GO" id="GO:0008033">
    <property type="term" value="P:tRNA processing"/>
    <property type="evidence" value="ECO:0007669"/>
    <property type="project" value="UniProtKB-KW"/>
</dbReference>
<evidence type="ECO:0000256" key="5">
    <source>
        <dbReference type="ARBA" id="ARBA00022723"/>
    </source>
</evidence>
<dbReference type="Pfam" id="PF01743">
    <property type="entry name" value="PolyA_pol"/>
    <property type="match status" value="1"/>
</dbReference>
<evidence type="ECO:0000256" key="7">
    <source>
        <dbReference type="RuleBase" id="RU003953"/>
    </source>
</evidence>
<dbReference type="AlphaFoldDB" id="A0A975ILS3"/>
<dbReference type="InterPro" id="IPR002646">
    <property type="entry name" value="PolA_pol_head_dom"/>
</dbReference>
<keyword evidence="10" id="KW-1185">Reference proteome</keyword>
<dbReference type="Gene3D" id="3.30.460.10">
    <property type="entry name" value="Beta Polymerase, domain 2"/>
    <property type="match status" value="1"/>
</dbReference>
<evidence type="ECO:0000256" key="2">
    <source>
        <dbReference type="ARBA" id="ARBA00022679"/>
    </source>
</evidence>
<comment type="cofactor">
    <cofactor evidence="1">
        <name>Mg(2+)</name>
        <dbReference type="ChEBI" id="CHEBI:18420"/>
    </cofactor>
</comment>
<gene>
    <name evidence="9" type="primary">pcnB</name>
    <name evidence="9" type="ORF">LFWB_0900</name>
</gene>
<organism evidence="9 10">
    <name type="scientific">Loofah witches'-broom phytoplasma</name>
    <dbReference type="NCBI Taxonomy" id="35773"/>
    <lineage>
        <taxon>Bacteria</taxon>
        <taxon>Bacillati</taxon>
        <taxon>Mycoplasmatota</taxon>
        <taxon>Mollicutes</taxon>
        <taxon>Acholeplasmatales</taxon>
        <taxon>Acholeplasmataceae</taxon>
        <taxon>Candidatus Phytoplasma</taxon>
        <taxon>16SrVIII (Loofah witches'-broom group)</taxon>
    </lineage>
</organism>
<feature type="domain" description="Poly A polymerase head" evidence="8">
    <location>
        <begin position="1"/>
        <end position="109"/>
    </location>
</feature>
<dbReference type="Proteomes" id="UP000672038">
    <property type="component" value="Chromosome"/>
</dbReference>
<evidence type="ECO:0000256" key="1">
    <source>
        <dbReference type="ARBA" id="ARBA00001946"/>
    </source>
</evidence>
<keyword evidence="4" id="KW-0548">Nucleotidyltransferase</keyword>
<dbReference type="PANTHER" id="PTHR46173:SF1">
    <property type="entry name" value="CCA TRNA NUCLEOTIDYLTRANSFERASE 1, MITOCHONDRIAL"/>
    <property type="match status" value="1"/>
</dbReference>
<dbReference type="GO" id="GO:0016779">
    <property type="term" value="F:nucleotidyltransferase activity"/>
    <property type="evidence" value="ECO:0007669"/>
    <property type="project" value="UniProtKB-KW"/>
</dbReference>
<comment type="similarity">
    <text evidence="7">Belongs to the tRNA nucleotidyltransferase/poly(A) polymerase family.</text>
</comment>
<dbReference type="PANTHER" id="PTHR46173">
    <property type="entry name" value="CCA TRNA NUCLEOTIDYLTRANSFERASE 1, MITOCHONDRIAL"/>
    <property type="match status" value="1"/>
</dbReference>
<dbReference type="InterPro" id="IPR050264">
    <property type="entry name" value="Bact_CCA-adding_enz_type3_sf"/>
</dbReference>
<sequence length="255" mass="30750">MLNIPFNDVDIITNGLYQEIKQFFICKKNNIEYGTFKIIFLKEKFEITTYRKEKLYLDYRNPRCVEFISDAKEDLKRRDFTINCFLMNEKLEIFDYVNGYNDLKKKFIRIVGDPFLKLTEDVLRMMRVFVLQAKTNFKIDYRIQQILISNVFLLENLNPNDIWKELKKITQQKFFKQAFLSLKDTNAINYVKEFKEGILFVLKEKLEVIYPELFLNLSFILNPNIINSFSFSKKEKKRMNSLFCLYKISKNKLLN</sequence>
<keyword evidence="2 7" id="KW-0808">Transferase</keyword>
<dbReference type="KEGG" id="pluf:LFWB_0900"/>
<accession>A0A975ILS3</accession>
<dbReference type="InterPro" id="IPR043519">
    <property type="entry name" value="NT_sf"/>
</dbReference>
<dbReference type="SUPFAM" id="SSF81301">
    <property type="entry name" value="Nucleotidyltransferase"/>
    <property type="match status" value="1"/>
</dbReference>
<reference evidence="9" key="1">
    <citation type="submission" date="2020-06" db="EMBL/GenBank/DDBJ databases">
        <title>Complete genome sequence of Candidatus Phytoplasma luffae NCHU2019.</title>
        <authorList>
            <person name="Cho S.-T."/>
            <person name="Tan C.-M."/>
            <person name="Li J.-R."/>
            <person name="Chien Y.-Y."/>
            <person name="Chiu Y.-C."/>
            <person name="Yang J.-Y."/>
            <person name="Kuo C.-H."/>
        </authorList>
    </citation>
    <scope>NUCLEOTIDE SEQUENCE</scope>
    <source>
        <strain evidence="9">NCHU2019</strain>
    </source>
</reference>
<keyword evidence="3" id="KW-0819">tRNA processing</keyword>
<dbReference type="EMBL" id="CP054393">
    <property type="protein sequence ID" value="QTX02660.1"/>
    <property type="molecule type" value="Genomic_DNA"/>
</dbReference>
<keyword evidence="5" id="KW-0479">Metal-binding</keyword>
<keyword evidence="6" id="KW-0460">Magnesium</keyword>
<dbReference type="GO" id="GO:0046872">
    <property type="term" value="F:metal ion binding"/>
    <property type="evidence" value="ECO:0007669"/>
    <property type="project" value="UniProtKB-KW"/>
</dbReference>
<keyword evidence="7" id="KW-0694">RNA-binding</keyword>
<evidence type="ECO:0000313" key="9">
    <source>
        <dbReference type="EMBL" id="QTX02660.1"/>
    </source>
</evidence>
<evidence type="ECO:0000256" key="3">
    <source>
        <dbReference type="ARBA" id="ARBA00022694"/>
    </source>
</evidence>
<evidence type="ECO:0000256" key="4">
    <source>
        <dbReference type="ARBA" id="ARBA00022695"/>
    </source>
</evidence>
<protein>
    <submittedName>
        <fullName evidence="9">tRNA nucleotidyltransferase/polyA polymerase</fullName>
    </submittedName>
</protein>
<dbReference type="SUPFAM" id="SSF81891">
    <property type="entry name" value="Poly A polymerase C-terminal region-like"/>
    <property type="match status" value="1"/>
</dbReference>
<evidence type="ECO:0000313" key="10">
    <source>
        <dbReference type="Proteomes" id="UP000672038"/>
    </source>
</evidence>
<evidence type="ECO:0000259" key="8">
    <source>
        <dbReference type="Pfam" id="PF01743"/>
    </source>
</evidence>
<proteinExistence type="inferred from homology"/>
<dbReference type="Gene3D" id="1.10.3090.10">
    <property type="entry name" value="cca-adding enzyme, domain 2"/>
    <property type="match status" value="1"/>
</dbReference>
<dbReference type="GO" id="GO:0000049">
    <property type="term" value="F:tRNA binding"/>
    <property type="evidence" value="ECO:0007669"/>
    <property type="project" value="TreeGrafter"/>
</dbReference>
<evidence type="ECO:0000256" key="6">
    <source>
        <dbReference type="ARBA" id="ARBA00022842"/>
    </source>
</evidence>
<name>A0A975ILS3_LOWBP</name>